<keyword evidence="3" id="KW-1185">Reference proteome</keyword>
<feature type="region of interest" description="Disordered" evidence="1">
    <location>
        <begin position="1"/>
        <end position="24"/>
    </location>
</feature>
<feature type="compositionally biased region" description="Basic residues" evidence="1">
    <location>
        <begin position="187"/>
        <end position="204"/>
    </location>
</feature>
<protein>
    <submittedName>
        <fullName evidence="2">Uncharacterized protein</fullName>
    </submittedName>
</protein>
<sequence length="317" mass="33596">MSAQENQQNSSVSGGAQGNQEGSQALVMPCNPQAFAQFFTAFEAFYRQCKPAGQVPVAPAALTQECIPDTPPSDLDRPGTSAASAAALRASKDSTDQPNTRKQSSSSGKSKGGQKGAKKGKASNQGSIATTNPQKDPGLPSAFQNPPLQVAPAEGASGSSSDEEAQDQQDAQAPIVPAQPTLDGQSGKRKEKRKHTSKKSKKSKRSESEDESGTSSSDSDSDTPMEEYWGHGEDSSGLPLWVHERRANSYCKSFNGSLEWKDSALVPDVKTSTNPSTNFILGNHLSQRRNKILNGDFIDIFTLLPPAKLTGKGVKEA</sequence>
<feature type="compositionally biased region" description="Low complexity" evidence="1">
    <location>
        <begin position="151"/>
        <end position="160"/>
    </location>
</feature>
<dbReference type="AlphaFoldDB" id="A0AA35LF00"/>
<feature type="region of interest" description="Disordered" evidence="1">
    <location>
        <begin position="65"/>
        <end position="236"/>
    </location>
</feature>
<name>A0AA35LF00_9SAUR</name>
<feature type="compositionally biased region" description="Polar residues" evidence="1">
    <location>
        <begin position="1"/>
        <end position="23"/>
    </location>
</feature>
<organism evidence="2 3">
    <name type="scientific">Podarcis lilfordi</name>
    <name type="common">Lilford's wall lizard</name>
    <dbReference type="NCBI Taxonomy" id="74358"/>
    <lineage>
        <taxon>Eukaryota</taxon>
        <taxon>Metazoa</taxon>
        <taxon>Chordata</taxon>
        <taxon>Craniata</taxon>
        <taxon>Vertebrata</taxon>
        <taxon>Euteleostomi</taxon>
        <taxon>Lepidosauria</taxon>
        <taxon>Squamata</taxon>
        <taxon>Bifurcata</taxon>
        <taxon>Unidentata</taxon>
        <taxon>Episquamata</taxon>
        <taxon>Laterata</taxon>
        <taxon>Lacertibaenia</taxon>
        <taxon>Lacertidae</taxon>
        <taxon>Podarcis</taxon>
    </lineage>
</organism>
<evidence type="ECO:0000256" key="1">
    <source>
        <dbReference type="SAM" id="MobiDB-lite"/>
    </source>
</evidence>
<evidence type="ECO:0000313" key="3">
    <source>
        <dbReference type="Proteomes" id="UP001178461"/>
    </source>
</evidence>
<dbReference type="Proteomes" id="UP001178461">
    <property type="component" value="Chromosome 15"/>
</dbReference>
<dbReference type="EMBL" id="OX395141">
    <property type="protein sequence ID" value="CAI5795110.1"/>
    <property type="molecule type" value="Genomic_DNA"/>
</dbReference>
<reference evidence="2" key="1">
    <citation type="submission" date="2022-12" db="EMBL/GenBank/DDBJ databases">
        <authorList>
            <person name="Alioto T."/>
            <person name="Alioto T."/>
            <person name="Gomez Garrido J."/>
        </authorList>
    </citation>
    <scope>NUCLEOTIDE SEQUENCE</scope>
</reference>
<proteinExistence type="predicted"/>
<evidence type="ECO:0000313" key="2">
    <source>
        <dbReference type="EMBL" id="CAI5795110.1"/>
    </source>
</evidence>
<gene>
    <name evidence="2" type="ORF">PODLI_1B015351</name>
</gene>
<accession>A0AA35LF00</accession>